<comment type="caution">
    <text evidence="2">The sequence shown here is derived from an EMBL/GenBank/DDBJ whole genome shotgun (WGS) entry which is preliminary data.</text>
</comment>
<name>A0A562WSB2_9BACT</name>
<protein>
    <recommendedName>
        <fullName evidence="1">CopZ zinc binding domain-containing protein</fullName>
    </recommendedName>
</protein>
<dbReference type="InterPro" id="IPR040890">
    <property type="entry name" value="Znf_CopZ"/>
</dbReference>
<proteinExistence type="predicted"/>
<dbReference type="Proteomes" id="UP000319449">
    <property type="component" value="Unassembled WGS sequence"/>
</dbReference>
<organism evidence="2 3">
    <name type="scientific">Geobacter argillaceus</name>
    <dbReference type="NCBI Taxonomy" id="345631"/>
    <lineage>
        <taxon>Bacteria</taxon>
        <taxon>Pseudomonadati</taxon>
        <taxon>Thermodesulfobacteriota</taxon>
        <taxon>Desulfuromonadia</taxon>
        <taxon>Geobacterales</taxon>
        <taxon>Geobacteraceae</taxon>
        <taxon>Geobacter</taxon>
    </lineage>
</organism>
<evidence type="ECO:0000313" key="2">
    <source>
        <dbReference type="EMBL" id="TWJ33484.1"/>
    </source>
</evidence>
<dbReference type="RefSeq" id="WP_145017096.1">
    <property type="nucleotide sequence ID" value="NZ_VLLN01000001.1"/>
</dbReference>
<dbReference type="Gene3D" id="1.10.10.1100">
    <property type="entry name" value="BFD-like [2Fe-2S]-binding domain"/>
    <property type="match status" value="1"/>
</dbReference>
<dbReference type="EMBL" id="VLLN01000001">
    <property type="protein sequence ID" value="TWJ33484.1"/>
    <property type="molecule type" value="Genomic_DNA"/>
</dbReference>
<gene>
    <name evidence="2" type="ORF">JN12_00158</name>
</gene>
<keyword evidence="3" id="KW-1185">Reference proteome</keyword>
<evidence type="ECO:0000313" key="3">
    <source>
        <dbReference type="Proteomes" id="UP000319449"/>
    </source>
</evidence>
<dbReference type="NCBIfam" id="NF047645">
    <property type="entry name" value="CopZ_Nterm_CC"/>
    <property type="match status" value="1"/>
</dbReference>
<dbReference type="AlphaFoldDB" id="A0A562WSB2"/>
<accession>A0A562WSB2</accession>
<dbReference type="Pfam" id="PF18423">
    <property type="entry name" value="zf_CopZ"/>
    <property type="match status" value="1"/>
</dbReference>
<dbReference type="InterPro" id="IPR041854">
    <property type="entry name" value="BFD-like_2Fe2S-bd_dom_sf"/>
</dbReference>
<dbReference type="Gene3D" id="2.20.25.270">
    <property type="match status" value="1"/>
</dbReference>
<evidence type="ECO:0000259" key="1">
    <source>
        <dbReference type="Pfam" id="PF18423"/>
    </source>
</evidence>
<reference evidence="2 3" key="1">
    <citation type="submission" date="2019-07" db="EMBL/GenBank/DDBJ databases">
        <title>Genomic Encyclopedia of Archaeal and Bacterial Type Strains, Phase II (KMG-II): from individual species to whole genera.</title>
        <authorList>
            <person name="Goeker M."/>
        </authorList>
    </citation>
    <scope>NUCLEOTIDE SEQUENCE [LARGE SCALE GENOMIC DNA]</scope>
    <source>
        <strain evidence="2 3">ATCC BAA-1139</strain>
    </source>
</reference>
<dbReference type="OrthoDB" id="9805137at2"/>
<feature type="domain" description="CopZ zinc binding" evidence="1">
    <location>
        <begin position="5"/>
        <end position="64"/>
    </location>
</feature>
<sequence length="166" mass="18180">MNEIFCPECGMSGKQVKETTLRSLLRPEKQVLIGDSRYYFCGSMGCETVYFTEESSRTFSRADLMVRVGVKESSPPRPVCYCFGHSMEEIFDEVERTGKSTVVADIRRRMAEEGCSCETKNPLGSCCLGTVEGVVQAAYARFGVEASAPKSKGDDKECCGPGGCCK</sequence>
<dbReference type="CDD" id="cd10141">
    <property type="entry name" value="CopZ-like_Fer2_BFD-like"/>
    <property type="match status" value="1"/>
</dbReference>